<organism evidence="3 4">
    <name type="scientific">Alistipes hominis</name>
    <dbReference type="NCBI Taxonomy" id="2763015"/>
    <lineage>
        <taxon>Bacteria</taxon>
        <taxon>Pseudomonadati</taxon>
        <taxon>Bacteroidota</taxon>
        <taxon>Bacteroidia</taxon>
        <taxon>Bacteroidales</taxon>
        <taxon>Rikenellaceae</taxon>
        <taxon>Alistipes</taxon>
    </lineage>
</organism>
<dbReference type="Gene3D" id="3.90.245.10">
    <property type="entry name" value="Ribonucleoside hydrolase-like"/>
    <property type="match status" value="1"/>
</dbReference>
<sequence>MKTFFYLLLALCCAACAPKKQPVSLIFDTDMAPDYDDVGAMAVLHALADSGEVDILATVSSNKQETTAPCIDVLNTYFGRPGIPVGAPKGEGVSMDTWHKGLKWTEELPSRFPHKVESASQAEDAVSVYRRVLNAQPDTSVVVVTVGFFTNLKDLLESGPDADSPLSGKELVAAKVKRLVSMAGYFPEGKEFNVMMDAPASQYVFENWPTPIVLSGFDIGEKIITGKQTAAMPVEGSPVREAYKMCLEQDNPEGRNSWDQSAVLVAVRGAEPYFGLETGTLTVTPADSNDHWTPDPAGRHARLLPKMPTEQVTATIEALMMHQPTVRK</sequence>
<evidence type="ECO:0000313" key="4">
    <source>
        <dbReference type="Proteomes" id="UP000636891"/>
    </source>
</evidence>
<reference evidence="3 4" key="1">
    <citation type="submission" date="2020-08" db="EMBL/GenBank/DDBJ databases">
        <title>Genome public.</title>
        <authorList>
            <person name="Liu C."/>
            <person name="Sun Q."/>
        </authorList>
    </citation>
    <scope>NUCLEOTIDE SEQUENCE [LARGE SCALE GENOMIC DNA]</scope>
    <source>
        <strain evidence="3 4">New-7</strain>
    </source>
</reference>
<dbReference type="InterPro" id="IPR001910">
    <property type="entry name" value="Inosine/uridine_hydrolase_dom"/>
</dbReference>
<dbReference type="PANTHER" id="PTHR43264:SF1">
    <property type="entry name" value="INOSINE_URIDINE-PREFERRING NUCLEOSIDE HYDROLASE DOMAIN-CONTAINING PROTEIN"/>
    <property type="match status" value="1"/>
</dbReference>
<proteinExistence type="predicted"/>
<evidence type="ECO:0000259" key="2">
    <source>
        <dbReference type="Pfam" id="PF01156"/>
    </source>
</evidence>
<feature type="signal peptide" evidence="1">
    <location>
        <begin position="1"/>
        <end position="17"/>
    </location>
</feature>
<dbReference type="Pfam" id="PF01156">
    <property type="entry name" value="IU_nuc_hydro"/>
    <property type="match status" value="1"/>
</dbReference>
<protein>
    <submittedName>
        <fullName evidence="3">Nucleoside hydrolase</fullName>
    </submittedName>
</protein>
<dbReference type="GO" id="GO:0016787">
    <property type="term" value="F:hydrolase activity"/>
    <property type="evidence" value="ECO:0007669"/>
    <property type="project" value="UniProtKB-KW"/>
</dbReference>
<keyword evidence="4" id="KW-1185">Reference proteome</keyword>
<gene>
    <name evidence="3" type="ORF">H8S08_02695</name>
</gene>
<dbReference type="SUPFAM" id="SSF53590">
    <property type="entry name" value="Nucleoside hydrolase"/>
    <property type="match status" value="1"/>
</dbReference>
<name>A0ABR7CJU0_9BACT</name>
<dbReference type="Proteomes" id="UP000636891">
    <property type="component" value="Unassembled WGS sequence"/>
</dbReference>
<accession>A0ABR7CJU0</accession>
<evidence type="ECO:0000313" key="3">
    <source>
        <dbReference type="EMBL" id="MBC5615928.1"/>
    </source>
</evidence>
<comment type="caution">
    <text evidence="3">The sequence shown here is derived from an EMBL/GenBank/DDBJ whole genome shotgun (WGS) entry which is preliminary data.</text>
</comment>
<evidence type="ECO:0000256" key="1">
    <source>
        <dbReference type="SAM" id="SignalP"/>
    </source>
</evidence>
<dbReference type="EMBL" id="JACOOK010000001">
    <property type="protein sequence ID" value="MBC5615928.1"/>
    <property type="molecule type" value="Genomic_DNA"/>
</dbReference>
<feature type="chain" id="PRO_5046739491" evidence="1">
    <location>
        <begin position="18"/>
        <end position="328"/>
    </location>
</feature>
<keyword evidence="1" id="KW-0732">Signal</keyword>
<dbReference type="InterPro" id="IPR036452">
    <property type="entry name" value="Ribo_hydro-like"/>
</dbReference>
<feature type="domain" description="Inosine/uridine-preferring nucleoside hydrolase" evidence="2">
    <location>
        <begin position="25"/>
        <end position="268"/>
    </location>
</feature>
<keyword evidence="3" id="KW-0378">Hydrolase</keyword>
<dbReference type="RefSeq" id="WP_055202015.1">
    <property type="nucleotide sequence ID" value="NZ_JACOOK010000001.1"/>
</dbReference>
<dbReference type="PANTHER" id="PTHR43264">
    <property type="match status" value="1"/>
</dbReference>